<dbReference type="GO" id="GO:0016746">
    <property type="term" value="F:acyltransferase activity"/>
    <property type="evidence" value="ECO:0007669"/>
    <property type="project" value="UniProtKB-KW"/>
</dbReference>
<evidence type="ECO:0000313" key="7">
    <source>
        <dbReference type="Proteomes" id="UP000236311"/>
    </source>
</evidence>
<proteinExistence type="predicted"/>
<dbReference type="PANTHER" id="PTHR43300:SF7">
    <property type="entry name" value="UDP-N-ACETYLBACILLOSAMINE N-ACETYLTRANSFERASE"/>
    <property type="match status" value="1"/>
</dbReference>
<dbReference type="PANTHER" id="PTHR43300">
    <property type="entry name" value="ACETYLTRANSFERASE"/>
    <property type="match status" value="1"/>
</dbReference>
<accession>A0A2K4ZIB9</accession>
<dbReference type="InterPro" id="IPR020019">
    <property type="entry name" value="AcTrfase_PglD-like"/>
</dbReference>
<dbReference type="InterPro" id="IPR041561">
    <property type="entry name" value="PglD_N"/>
</dbReference>
<gene>
    <name evidence="6" type="primary">pglD_2</name>
    <name evidence="6" type="ORF">AMURIS_02875</name>
</gene>
<dbReference type="Pfam" id="PF25087">
    <property type="entry name" value="GMPPB_C"/>
    <property type="match status" value="1"/>
</dbReference>
<feature type="binding site" evidence="3">
    <location>
        <position position="145"/>
    </location>
    <ligand>
        <name>acetyl-CoA</name>
        <dbReference type="ChEBI" id="CHEBI:57288"/>
    </ligand>
</feature>
<evidence type="ECO:0000256" key="3">
    <source>
        <dbReference type="PIRSR" id="PIRSR620019-2"/>
    </source>
</evidence>
<name>A0A2K4ZIB9_9FIRM</name>
<dbReference type="Proteomes" id="UP000236311">
    <property type="component" value="Unassembled WGS sequence"/>
</dbReference>
<keyword evidence="1 6" id="KW-0808">Transferase</keyword>
<evidence type="ECO:0000259" key="5">
    <source>
        <dbReference type="Pfam" id="PF25087"/>
    </source>
</evidence>
<dbReference type="AlphaFoldDB" id="A0A2K4ZIB9"/>
<organism evidence="6 7">
    <name type="scientific">Acetatifactor muris</name>
    <dbReference type="NCBI Taxonomy" id="879566"/>
    <lineage>
        <taxon>Bacteria</taxon>
        <taxon>Bacillati</taxon>
        <taxon>Bacillota</taxon>
        <taxon>Clostridia</taxon>
        <taxon>Lachnospirales</taxon>
        <taxon>Lachnospiraceae</taxon>
        <taxon>Acetatifactor</taxon>
    </lineage>
</organism>
<dbReference type="CDD" id="cd03360">
    <property type="entry name" value="LbH_AT_putative"/>
    <property type="match status" value="1"/>
</dbReference>
<dbReference type="OrthoDB" id="9801456at2"/>
<keyword evidence="2" id="KW-0677">Repeat</keyword>
<sequence length="202" mass="21098">MEDIVLIGGGGHALSVADAIVNGVNYKIMGYTDVSDTHIPLRYLGTDDILKSLFERGVMNAAITVGYLGKSNIRDRLYYMVKQTGIRLPEIIDPSAVISATADIGEGVFIGKNAVVNAGTKIGKMCIINTGAIIEHNNRIGEYSHIAVGAVLCGDVHVGEHTFIGANATIIQGVQIGMNVIIGAGSIVIGNVPDNGRVIGVG</sequence>
<dbReference type="PROSITE" id="PS00101">
    <property type="entry name" value="HEXAPEP_TRANSFERASES"/>
    <property type="match status" value="1"/>
</dbReference>
<dbReference type="InterPro" id="IPR050179">
    <property type="entry name" value="Trans_hexapeptide_repeat"/>
</dbReference>
<evidence type="ECO:0000259" key="4">
    <source>
        <dbReference type="Pfam" id="PF17836"/>
    </source>
</evidence>
<feature type="domain" description="PglD N-terminal" evidence="4">
    <location>
        <begin position="3"/>
        <end position="78"/>
    </location>
</feature>
<evidence type="ECO:0000256" key="1">
    <source>
        <dbReference type="ARBA" id="ARBA00022679"/>
    </source>
</evidence>
<keyword evidence="7" id="KW-1185">Reference proteome</keyword>
<dbReference type="Gene3D" id="3.40.50.20">
    <property type="match status" value="1"/>
</dbReference>
<dbReference type="NCBIfam" id="TIGR03570">
    <property type="entry name" value="NeuD_NnaD"/>
    <property type="match status" value="1"/>
</dbReference>
<protein>
    <submittedName>
        <fullName evidence="6">UDP-N-acetylbacillosamine N-acetyltransferase</fullName>
        <ecNumber evidence="6">2.3.1.203</ecNumber>
    </submittedName>
</protein>
<feature type="binding site" evidence="3">
    <location>
        <position position="69"/>
    </location>
    <ligand>
        <name>substrate</name>
    </ligand>
</feature>
<dbReference type="EMBL" id="OFSM01000014">
    <property type="protein sequence ID" value="SOY30152.1"/>
    <property type="molecule type" value="Genomic_DNA"/>
</dbReference>
<keyword evidence="6" id="KW-0012">Acyltransferase</keyword>
<dbReference type="InterPro" id="IPR056729">
    <property type="entry name" value="GMPPB_C"/>
</dbReference>
<dbReference type="InterPro" id="IPR011004">
    <property type="entry name" value="Trimer_LpxA-like_sf"/>
</dbReference>
<dbReference type="RefSeq" id="WP_103240216.1">
    <property type="nucleotide sequence ID" value="NZ_JANJZD010000013.1"/>
</dbReference>
<feature type="domain" description="Mannose-1-phosphate guanyltransferase C-terminal" evidence="5">
    <location>
        <begin position="86"/>
        <end position="164"/>
    </location>
</feature>
<evidence type="ECO:0000256" key="2">
    <source>
        <dbReference type="ARBA" id="ARBA00022737"/>
    </source>
</evidence>
<dbReference type="Gene3D" id="2.160.10.10">
    <property type="entry name" value="Hexapeptide repeat proteins"/>
    <property type="match status" value="1"/>
</dbReference>
<dbReference type="SUPFAM" id="SSF51161">
    <property type="entry name" value="Trimeric LpxA-like enzymes"/>
    <property type="match status" value="1"/>
</dbReference>
<dbReference type="Pfam" id="PF17836">
    <property type="entry name" value="PglD_N"/>
    <property type="match status" value="1"/>
</dbReference>
<evidence type="ECO:0000313" key="6">
    <source>
        <dbReference type="EMBL" id="SOY30152.1"/>
    </source>
</evidence>
<dbReference type="InterPro" id="IPR018357">
    <property type="entry name" value="Hexapep_transf_CS"/>
</dbReference>
<dbReference type="EC" id="2.3.1.203" evidence="6"/>
<reference evidence="6 7" key="1">
    <citation type="submission" date="2018-01" db="EMBL/GenBank/DDBJ databases">
        <authorList>
            <person name="Gaut B.S."/>
            <person name="Morton B.R."/>
            <person name="Clegg M.T."/>
            <person name="Duvall M.R."/>
        </authorList>
    </citation>
    <scope>NUCLEOTIDE SEQUENCE [LARGE SCALE GENOMIC DNA]</scope>
    <source>
        <strain evidence="6">GP69</strain>
    </source>
</reference>